<evidence type="ECO:0000313" key="2">
    <source>
        <dbReference type="Proteomes" id="UP000017396"/>
    </source>
</evidence>
<dbReference type="HOGENOM" id="CLU_108456_0_0_3"/>
<proteinExistence type="predicted"/>
<evidence type="ECO:0000313" key="1">
    <source>
        <dbReference type="EMBL" id="AGY56352.1"/>
    </source>
</evidence>
<organism evidence="1 2">
    <name type="scientific">Gloeobacter kilaueensis (strain ATCC BAA-2537 / CCAP 1431/1 / ULC 316 / JS1)</name>
    <dbReference type="NCBI Taxonomy" id="1183438"/>
    <lineage>
        <taxon>Bacteria</taxon>
        <taxon>Bacillati</taxon>
        <taxon>Cyanobacteriota</taxon>
        <taxon>Cyanophyceae</taxon>
        <taxon>Gloeobacterales</taxon>
        <taxon>Gloeobacteraceae</taxon>
        <taxon>Gloeobacter</taxon>
    </lineage>
</organism>
<dbReference type="AlphaFoldDB" id="U5QBU5"/>
<dbReference type="OrthoDB" id="583417at2"/>
<reference evidence="1 2" key="1">
    <citation type="journal article" date="2013" name="PLoS ONE">
        <title>Cultivation and Complete Genome Sequencing of Gloeobacter kilaueensis sp. nov., from a Lava Cave in Kilauea Caldera, Hawai'i.</title>
        <authorList>
            <person name="Saw J.H."/>
            <person name="Schatz M."/>
            <person name="Brown M.V."/>
            <person name="Kunkel D.D."/>
            <person name="Foster J.S."/>
            <person name="Shick H."/>
            <person name="Christensen S."/>
            <person name="Hou S."/>
            <person name="Wan X."/>
            <person name="Donachie S.P."/>
        </authorList>
    </citation>
    <scope>NUCLEOTIDE SEQUENCE [LARGE SCALE GENOMIC DNA]</scope>
    <source>
        <strain evidence="2">JS</strain>
    </source>
</reference>
<dbReference type="KEGG" id="glj:GKIL_0105"/>
<dbReference type="EMBL" id="CP003587">
    <property type="protein sequence ID" value="AGY56352.1"/>
    <property type="molecule type" value="Genomic_DNA"/>
</dbReference>
<protein>
    <submittedName>
        <fullName evidence="1">Uncharacterized protein</fullName>
    </submittedName>
</protein>
<dbReference type="RefSeq" id="WP_023171344.1">
    <property type="nucleotide sequence ID" value="NC_022600.1"/>
</dbReference>
<accession>U5QBU5</accession>
<sequence>MQEIVQELERLRNQQTAIAPGSMAGLLTYKVTCSDSCETVILRFKEILSLIDEKALDKDWPSDDDWHNILPDWFTAAFEPEKTEEEKLAYLQMLDSMSYAEKLELASNKQRWSLSNWICWFESGEREWYYWSLDSTGTHEYVVRLLVEGYPVALDAFFKLLEATGADHFEEL</sequence>
<name>U5QBU5_GLOK1</name>
<gene>
    <name evidence="1" type="ORF">GKIL_0105</name>
</gene>
<keyword evidence="2" id="KW-1185">Reference proteome</keyword>
<dbReference type="Proteomes" id="UP000017396">
    <property type="component" value="Chromosome"/>
</dbReference>